<feature type="region of interest" description="Disordered" evidence="13">
    <location>
        <begin position="1"/>
        <end position="26"/>
    </location>
</feature>
<evidence type="ECO:0000256" key="11">
    <source>
        <dbReference type="ARBA" id="ARBA00023225"/>
    </source>
</evidence>
<reference evidence="15" key="1">
    <citation type="submission" date="2017-09" db="EMBL/GenBank/DDBJ databases">
        <title>Depth-based differentiation of microbial function through sediment-hosted aquifers and enrichment of novel symbionts in the deep terrestrial subsurface.</title>
        <authorList>
            <person name="Probst A.J."/>
            <person name="Ladd B."/>
            <person name="Jarett J.K."/>
            <person name="Geller-Mcgrath D.E."/>
            <person name="Sieber C.M.K."/>
            <person name="Emerson J.B."/>
            <person name="Anantharaman K."/>
            <person name="Thomas B.C."/>
            <person name="Malmstrom R."/>
            <person name="Stieglmeier M."/>
            <person name="Klingl A."/>
            <person name="Woyke T."/>
            <person name="Ryan C.M."/>
            <person name="Banfield J.F."/>
        </authorList>
    </citation>
    <scope>NUCLEOTIDE SEQUENCE [LARGE SCALE GENOMIC DNA]</scope>
</reference>
<keyword evidence="14" id="KW-0966">Cell projection</keyword>
<evidence type="ECO:0000256" key="1">
    <source>
        <dbReference type="ARBA" id="ARBA00004651"/>
    </source>
</evidence>
<dbReference type="Proteomes" id="UP000230956">
    <property type="component" value="Unassembled WGS sequence"/>
</dbReference>
<dbReference type="Pfam" id="PF01312">
    <property type="entry name" value="Bac_export_2"/>
    <property type="match status" value="1"/>
</dbReference>
<comment type="similarity">
    <text evidence="2 12">Belongs to the type III secretion exporter family.</text>
</comment>
<dbReference type="PRINTS" id="PR00950">
    <property type="entry name" value="TYPE3IMSPROT"/>
</dbReference>
<dbReference type="GO" id="GO:0044780">
    <property type="term" value="P:bacterial-type flagellum assembly"/>
    <property type="evidence" value="ECO:0007669"/>
    <property type="project" value="InterPro"/>
</dbReference>
<keyword evidence="8 12" id="KW-0653">Protein transport</keyword>
<name>A0A2M7T6A7_9ACTN</name>
<evidence type="ECO:0000256" key="12">
    <source>
        <dbReference type="RuleBase" id="RU364091"/>
    </source>
</evidence>
<feature type="transmembrane region" description="Helical" evidence="12">
    <location>
        <begin position="188"/>
        <end position="210"/>
    </location>
</feature>
<comment type="caution">
    <text evidence="14">The sequence shown here is derived from an EMBL/GenBank/DDBJ whole genome shotgun (WGS) entry which is preliminary data.</text>
</comment>
<feature type="compositionally biased region" description="Basic and acidic residues" evidence="13">
    <location>
        <begin position="1"/>
        <end position="17"/>
    </location>
</feature>
<gene>
    <name evidence="12 14" type="primary">flhB</name>
    <name evidence="14" type="ORF">COY37_08770</name>
</gene>
<dbReference type="GO" id="GO:0009306">
    <property type="term" value="P:protein secretion"/>
    <property type="evidence" value="ECO:0007669"/>
    <property type="project" value="InterPro"/>
</dbReference>
<comment type="subcellular location">
    <subcellularLocation>
        <location evidence="1">Cell membrane</location>
        <topology evidence="1">Multi-pass membrane protein</topology>
    </subcellularLocation>
</comment>
<dbReference type="InterPro" id="IPR029025">
    <property type="entry name" value="T3SS_substrate_exporter_C"/>
</dbReference>
<keyword evidence="6 12" id="KW-0812">Transmembrane</keyword>
<dbReference type="EMBL" id="PFNG01000205">
    <property type="protein sequence ID" value="PIZ36382.1"/>
    <property type="molecule type" value="Genomic_DNA"/>
</dbReference>
<dbReference type="NCBIfam" id="TIGR00328">
    <property type="entry name" value="flhB"/>
    <property type="match status" value="1"/>
</dbReference>
<comment type="function">
    <text evidence="12">Required for formation of the rod structure in the basal body of the flagellar apparatus. Together with FliI and FliH, may constitute the export apparatus of flagellin.</text>
</comment>
<protein>
    <recommendedName>
        <fullName evidence="3 12">Flagellar biosynthetic protein FlhB</fullName>
    </recommendedName>
</protein>
<sequence length="361" mass="40412">MAGDKDGRTEKATPKRRSEARKKGQVARSTEVNSALIILALFVAIRTFGQNIYTSLSDLMRFFLSSPASYELNEKIVADLFLNLALLFMKIVLPVALVALVVGVIANIAQIGFMFTPKPLIPDAKKINPLSGASRLFSGKALVELVKSSLKIIVIGYMAYSVIMGRYAEIVNTLDMDIWDTLSTFGSILYEVGMKIGVALLILALLDFIYQRYSFEKSIRMTKQEIKEEYRQMEGDPQVKAHIRRKQQEMAAARMMQAVPTADVVITNPTRLAIALKYDTETMGAPKVVAKGQRLVAEKIRELAKENNVPIVEDKLLAQSLFKTVEVDKEIPYDLYKAIAEILAYVYQLNRGVRQGNPRPR</sequence>
<accession>A0A2M7T6A7</accession>
<keyword evidence="4 12" id="KW-0813">Transport</keyword>
<evidence type="ECO:0000256" key="10">
    <source>
        <dbReference type="ARBA" id="ARBA00023136"/>
    </source>
</evidence>
<evidence type="ECO:0000256" key="9">
    <source>
        <dbReference type="ARBA" id="ARBA00022989"/>
    </source>
</evidence>
<dbReference type="GO" id="GO:0005886">
    <property type="term" value="C:plasma membrane"/>
    <property type="evidence" value="ECO:0007669"/>
    <property type="project" value="UniProtKB-SubCell"/>
</dbReference>
<dbReference type="RefSeq" id="WP_286677723.1">
    <property type="nucleotide sequence ID" value="NZ_MNXI01000027.1"/>
</dbReference>
<keyword evidence="9 12" id="KW-1133">Transmembrane helix</keyword>
<evidence type="ECO:0000256" key="4">
    <source>
        <dbReference type="ARBA" id="ARBA00022448"/>
    </source>
</evidence>
<dbReference type="Gene3D" id="3.40.1690.10">
    <property type="entry name" value="secretion proteins EscU"/>
    <property type="match status" value="1"/>
</dbReference>
<dbReference type="Gene3D" id="6.10.250.2080">
    <property type="match status" value="1"/>
</dbReference>
<evidence type="ECO:0000256" key="8">
    <source>
        <dbReference type="ARBA" id="ARBA00022927"/>
    </source>
</evidence>
<organism evidence="14 15">
    <name type="scientific">Candidatus Aquicultor secundus</name>
    <dbReference type="NCBI Taxonomy" id="1973895"/>
    <lineage>
        <taxon>Bacteria</taxon>
        <taxon>Bacillati</taxon>
        <taxon>Actinomycetota</taxon>
        <taxon>Candidatus Aquicultoria</taxon>
        <taxon>Candidatus Aquicultorales</taxon>
        <taxon>Candidatus Aquicultoraceae</taxon>
        <taxon>Candidatus Aquicultor</taxon>
    </lineage>
</organism>
<keyword evidence="7 12" id="KW-1005">Bacterial flagellum biogenesis</keyword>
<feature type="transmembrane region" description="Helical" evidence="12">
    <location>
        <begin position="150"/>
        <end position="168"/>
    </location>
</feature>
<proteinExistence type="inferred from homology"/>
<dbReference type="AlphaFoldDB" id="A0A2M7T6A7"/>
<dbReference type="SUPFAM" id="SSF160544">
    <property type="entry name" value="EscU C-terminal domain-like"/>
    <property type="match status" value="1"/>
</dbReference>
<dbReference type="InterPro" id="IPR006136">
    <property type="entry name" value="FlhB"/>
</dbReference>
<keyword evidence="14" id="KW-0282">Flagellum</keyword>
<dbReference type="PANTHER" id="PTHR30531:SF12">
    <property type="entry name" value="FLAGELLAR BIOSYNTHETIC PROTEIN FLHB"/>
    <property type="match status" value="1"/>
</dbReference>
<evidence type="ECO:0000256" key="7">
    <source>
        <dbReference type="ARBA" id="ARBA00022795"/>
    </source>
</evidence>
<evidence type="ECO:0000313" key="14">
    <source>
        <dbReference type="EMBL" id="PIZ36382.1"/>
    </source>
</evidence>
<keyword evidence="10 12" id="KW-0472">Membrane</keyword>
<evidence type="ECO:0000256" key="2">
    <source>
        <dbReference type="ARBA" id="ARBA00010690"/>
    </source>
</evidence>
<feature type="transmembrane region" description="Helical" evidence="12">
    <location>
        <begin position="32"/>
        <end position="53"/>
    </location>
</feature>
<evidence type="ECO:0000256" key="13">
    <source>
        <dbReference type="SAM" id="MobiDB-lite"/>
    </source>
</evidence>
<evidence type="ECO:0000256" key="3">
    <source>
        <dbReference type="ARBA" id="ARBA00021622"/>
    </source>
</evidence>
<keyword evidence="5 12" id="KW-1003">Cell membrane</keyword>
<evidence type="ECO:0000256" key="6">
    <source>
        <dbReference type="ARBA" id="ARBA00022692"/>
    </source>
</evidence>
<feature type="transmembrane region" description="Helical" evidence="12">
    <location>
        <begin position="91"/>
        <end position="116"/>
    </location>
</feature>
<dbReference type="InterPro" id="IPR006135">
    <property type="entry name" value="T3SS_substrate_exporter"/>
</dbReference>
<keyword evidence="14" id="KW-0969">Cilium</keyword>
<dbReference type="PANTHER" id="PTHR30531">
    <property type="entry name" value="FLAGELLAR BIOSYNTHETIC PROTEIN FLHB"/>
    <property type="match status" value="1"/>
</dbReference>
<keyword evidence="11 12" id="KW-1006">Bacterial flagellum protein export</keyword>
<evidence type="ECO:0000313" key="15">
    <source>
        <dbReference type="Proteomes" id="UP000230956"/>
    </source>
</evidence>
<evidence type="ECO:0000256" key="5">
    <source>
        <dbReference type="ARBA" id="ARBA00022475"/>
    </source>
</evidence>